<protein>
    <recommendedName>
        <fullName evidence="5">ribonuclease H</fullName>
        <ecNumber evidence="5">3.1.26.4</ecNumber>
    </recommendedName>
</protein>
<evidence type="ECO:0000259" key="11">
    <source>
        <dbReference type="PROSITE" id="PS50879"/>
    </source>
</evidence>
<evidence type="ECO:0000313" key="13">
    <source>
        <dbReference type="Proteomes" id="UP000241848"/>
    </source>
</evidence>
<feature type="domain" description="RNase H type-1" evidence="11">
    <location>
        <begin position="1"/>
        <end position="143"/>
    </location>
</feature>
<accession>A0A2T2WEB9</accession>
<dbReference type="Gene3D" id="3.30.420.10">
    <property type="entry name" value="Ribonuclease H-like superfamily/Ribonuclease H"/>
    <property type="match status" value="1"/>
</dbReference>
<dbReference type="EMBL" id="PXYV01000057">
    <property type="protein sequence ID" value="PSR20568.1"/>
    <property type="molecule type" value="Genomic_DNA"/>
</dbReference>
<evidence type="ECO:0000256" key="2">
    <source>
        <dbReference type="ARBA" id="ARBA00001946"/>
    </source>
</evidence>
<organism evidence="12 13">
    <name type="scientific">Sulfobacillus acidophilus</name>
    <dbReference type="NCBI Taxonomy" id="53633"/>
    <lineage>
        <taxon>Bacteria</taxon>
        <taxon>Bacillati</taxon>
        <taxon>Bacillota</taxon>
        <taxon>Clostridia</taxon>
        <taxon>Eubacteriales</taxon>
        <taxon>Clostridiales Family XVII. Incertae Sedis</taxon>
        <taxon>Sulfobacillus</taxon>
    </lineage>
</organism>
<evidence type="ECO:0000256" key="1">
    <source>
        <dbReference type="ARBA" id="ARBA00000077"/>
    </source>
</evidence>
<proteinExistence type="inferred from homology"/>
<dbReference type="InterPro" id="IPR022892">
    <property type="entry name" value="RNaseHI"/>
</dbReference>
<keyword evidence="10" id="KW-0460">Magnesium</keyword>
<dbReference type="AlphaFoldDB" id="A0A2T2WEB9"/>
<name>A0A2T2WEB9_9FIRM</name>
<comment type="subunit">
    <text evidence="4">Monomer.</text>
</comment>
<sequence>MQQYVVYTDGACQNNQAPGGQPGGWACVFVDGPSLSGCDAKTTNNRMELTAAIEALKHTEPGSRVRLCSDSAYVVNAFLQNWFSGWQRRGWKNAKGQPVENQDLWRELKLLADDRQVQWVKVRGHSGDRYNEAADQLAVQAIAGCRG</sequence>
<comment type="similarity">
    <text evidence="3">Belongs to the RNase H family.</text>
</comment>
<comment type="caution">
    <text evidence="12">The sequence shown here is derived from an EMBL/GenBank/DDBJ whole genome shotgun (WGS) entry which is preliminary data.</text>
</comment>
<dbReference type="PANTHER" id="PTHR10642">
    <property type="entry name" value="RIBONUCLEASE H1"/>
    <property type="match status" value="1"/>
</dbReference>
<dbReference type="InterPro" id="IPR012337">
    <property type="entry name" value="RNaseH-like_sf"/>
</dbReference>
<evidence type="ECO:0000313" key="12">
    <source>
        <dbReference type="EMBL" id="PSR20568.1"/>
    </source>
</evidence>
<dbReference type="GO" id="GO:0004523">
    <property type="term" value="F:RNA-DNA hybrid ribonuclease activity"/>
    <property type="evidence" value="ECO:0007669"/>
    <property type="project" value="UniProtKB-EC"/>
</dbReference>
<dbReference type="SUPFAM" id="SSF53098">
    <property type="entry name" value="Ribonuclease H-like"/>
    <property type="match status" value="1"/>
</dbReference>
<evidence type="ECO:0000256" key="7">
    <source>
        <dbReference type="ARBA" id="ARBA00022723"/>
    </source>
</evidence>
<keyword evidence="6" id="KW-0540">Nuclease</keyword>
<evidence type="ECO:0000256" key="10">
    <source>
        <dbReference type="ARBA" id="ARBA00022842"/>
    </source>
</evidence>
<reference evidence="12 13" key="1">
    <citation type="journal article" date="2014" name="BMC Genomics">
        <title>Comparison of environmental and isolate Sulfobacillus genomes reveals diverse carbon, sulfur, nitrogen, and hydrogen metabolisms.</title>
        <authorList>
            <person name="Justice N.B."/>
            <person name="Norman A."/>
            <person name="Brown C.T."/>
            <person name="Singh A."/>
            <person name="Thomas B.C."/>
            <person name="Banfield J.F."/>
        </authorList>
    </citation>
    <scope>NUCLEOTIDE SEQUENCE [LARGE SCALE GENOMIC DNA]</scope>
    <source>
        <strain evidence="12">AMDSBA3</strain>
    </source>
</reference>
<comment type="catalytic activity">
    <reaction evidence="1">
        <text>Endonucleolytic cleavage to 5'-phosphomonoester.</text>
        <dbReference type="EC" id="3.1.26.4"/>
    </reaction>
</comment>
<comment type="cofactor">
    <cofactor evidence="2">
        <name>Mg(2+)</name>
        <dbReference type="ChEBI" id="CHEBI:18420"/>
    </cofactor>
</comment>
<dbReference type="EC" id="3.1.26.4" evidence="5"/>
<evidence type="ECO:0000256" key="3">
    <source>
        <dbReference type="ARBA" id="ARBA00005300"/>
    </source>
</evidence>
<dbReference type="InterPro" id="IPR002156">
    <property type="entry name" value="RNaseH_domain"/>
</dbReference>
<dbReference type="GO" id="GO:0043137">
    <property type="term" value="P:DNA replication, removal of RNA primer"/>
    <property type="evidence" value="ECO:0007669"/>
    <property type="project" value="TreeGrafter"/>
</dbReference>
<keyword evidence="9" id="KW-0378">Hydrolase</keyword>
<evidence type="ECO:0000256" key="4">
    <source>
        <dbReference type="ARBA" id="ARBA00011245"/>
    </source>
</evidence>
<dbReference type="CDD" id="cd09278">
    <property type="entry name" value="RNase_HI_prokaryote_like"/>
    <property type="match status" value="1"/>
</dbReference>
<keyword evidence="8" id="KW-0255">Endonuclease</keyword>
<dbReference type="Proteomes" id="UP000241848">
    <property type="component" value="Unassembled WGS sequence"/>
</dbReference>
<dbReference type="PANTHER" id="PTHR10642:SF26">
    <property type="entry name" value="RIBONUCLEASE H1"/>
    <property type="match status" value="1"/>
</dbReference>
<dbReference type="GO" id="GO:0046872">
    <property type="term" value="F:metal ion binding"/>
    <property type="evidence" value="ECO:0007669"/>
    <property type="project" value="UniProtKB-KW"/>
</dbReference>
<evidence type="ECO:0000256" key="9">
    <source>
        <dbReference type="ARBA" id="ARBA00022801"/>
    </source>
</evidence>
<dbReference type="PROSITE" id="PS50879">
    <property type="entry name" value="RNASE_H_1"/>
    <property type="match status" value="1"/>
</dbReference>
<gene>
    <name evidence="12" type="ORF">C7B45_14335</name>
</gene>
<dbReference type="InterPro" id="IPR050092">
    <property type="entry name" value="RNase_H"/>
</dbReference>
<evidence type="ECO:0000256" key="5">
    <source>
        <dbReference type="ARBA" id="ARBA00012180"/>
    </source>
</evidence>
<evidence type="ECO:0000256" key="6">
    <source>
        <dbReference type="ARBA" id="ARBA00022722"/>
    </source>
</evidence>
<keyword evidence="7" id="KW-0479">Metal-binding</keyword>
<dbReference type="InterPro" id="IPR036397">
    <property type="entry name" value="RNaseH_sf"/>
</dbReference>
<dbReference type="Pfam" id="PF00075">
    <property type="entry name" value="RNase_H"/>
    <property type="match status" value="1"/>
</dbReference>
<evidence type="ECO:0000256" key="8">
    <source>
        <dbReference type="ARBA" id="ARBA00022759"/>
    </source>
</evidence>
<dbReference type="GO" id="GO:0003676">
    <property type="term" value="F:nucleic acid binding"/>
    <property type="evidence" value="ECO:0007669"/>
    <property type="project" value="InterPro"/>
</dbReference>